<evidence type="ECO:0000256" key="1">
    <source>
        <dbReference type="ARBA" id="ARBA00022723"/>
    </source>
</evidence>
<keyword evidence="1" id="KW-0479">Metal-binding</keyword>
<dbReference type="GO" id="GO:0051536">
    <property type="term" value="F:iron-sulfur cluster binding"/>
    <property type="evidence" value="ECO:0007669"/>
    <property type="project" value="UniProtKB-KW"/>
</dbReference>
<dbReference type="Proteomes" id="UP000242869">
    <property type="component" value="Unassembled WGS sequence"/>
</dbReference>
<dbReference type="SUPFAM" id="SSF54862">
    <property type="entry name" value="4Fe-4S ferredoxins"/>
    <property type="match status" value="1"/>
</dbReference>
<gene>
    <name evidence="5" type="ORF">SAMN05660284_01435</name>
</gene>
<dbReference type="InterPro" id="IPR017900">
    <property type="entry name" value="4Fe4S_Fe_S_CS"/>
</dbReference>
<dbReference type="GO" id="GO:0046872">
    <property type="term" value="F:metal ion binding"/>
    <property type="evidence" value="ECO:0007669"/>
    <property type="project" value="UniProtKB-KW"/>
</dbReference>
<name>A0A1I4YVW3_9NEIS</name>
<dbReference type="Pfam" id="PF13237">
    <property type="entry name" value="Fer4_10"/>
    <property type="match status" value="1"/>
</dbReference>
<keyword evidence="2" id="KW-0408">Iron</keyword>
<dbReference type="PROSITE" id="PS51379">
    <property type="entry name" value="4FE4S_FER_2"/>
    <property type="match status" value="1"/>
</dbReference>
<accession>A0A1I4YVW3</accession>
<dbReference type="PROSITE" id="PS00198">
    <property type="entry name" value="4FE4S_FER_1"/>
    <property type="match status" value="1"/>
</dbReference>
<evidence type="ECO:0000256" key="3">
    <source>
        <dbReference type="ARBA" id="ARBA00023014"/>
    </source>
</evidence>
<dbReference type="EMBL" id="FOVE01000009">
    <property type="protein sequence ID" value="SFN42154.1"/>
    <property type="molecule type" value="Genomic_DNA"/>
</dbReference>
<organism evidence="5 6">
    <name type="scientific">Formivibrio citricus</name>
    <dbReference type="NCBI Taxonomy" id="83765"/>
    <lineage>
        <taxon>Bacteria</taxon>
        <taxon>Pseudomonadati</taxon>
        <taxon>Pseudomonadota</taxon>
        <taxon>Betaproteobacteria</taxon>
        <taxon>Neisseriales</taxon>
        <taxon>Chitinibacteraceae</taxon>
        <taxon>Formivibrio</taxon>
    </lineage>
</organism>
<dbReference type="STRING" id="83765.SAMN05660284_01435"/>
<evidence type="ECO:0000313" key="5">
    <source>
        <dbReference type="EMBL" id="SFN42154.1"/>
    </source>
</evidence>
<dbReference type="RefSeq" id="WP_091193533.1">
    <property type="nucleotide sequence ID" value="NZ_FOVE01000009.1"/>
</dbReference>
<dbReference type="AlphaFoldDB" id="A0A1I4YVW3"/>
<dbReference type="InterPro" id="IPR017896">
    <property type="entry name" value="4Fe4S_Fe-S-bd"/>
</dbReference>
<feature type="domain" description="4Fe-4S ferredoxin-type" evidence="4">
    <location>
        <begin position="1"/>
        <end position="29"/>
    </location>
</feature>
<sequence>MALSITDRCIDCWACMTVCPNAAIAHVEGLFVIDPQRCTECLGDYAAPQCASICPAEGAIENEWGEALNPPGSLTPAIAGAKES</sequence>
<dbReference type="Gene3D" id="3.30.70.20">
    <property type="match status" value="1"/>
</dbReference>
<evidence type="ECO:0000256" key="2">
    <source>
        <dbReference type="ARBA" id="ARBA00023004"/>
    </source>
</evidence>
<protein>
    <submittedName>
        <fullName evidence="5">4Fe-4S dicluster domain-containing protein</fullName>
    </submittedName>
</protein>
<evidence type="ECO:0000313" key="6">
    <source>
        <dbReference type="Proteomes" id="UP000242869"/>
    </source>
</evidence>
<proteinExistence type="predicted"/>
<evidence type="ECO:0000259" key="4">
    <source>
        <dbReference type="PROSITE" id="PS51379"/>
    </source>
</evidence>
<keyword evidence="6" id="KW-1185">Reference proteome</keyword>
<dbReference type="OrthoDB" id="9803397at2"/>
<keyword evidence="3" id="KW-0411">Iron-sulfur</keyword>
<reference evidence="6" key="1">
    <citation type="submission" date="2016-10" db="EMBL/GenBank/DDBJ databases">
        <authorList>
            <person name="Varghese N."/>
            <person name="Submissions S."/>
        </authorList>
    </citation>
    <scope>NUCLEOTIDE SEQUENCE [LARGE SCALE GENOMIC DNA]</scope>
    <source>
        <strain evidence="6">DSM 6150</strain>
    </source>
</reference>